<dbReference type="SMART" id="SM00267">
    <property type="entry name" value="GGDEF"/>
    <property type="match status" value="1"/>
</dbReference>
<dbReference type="Pfam" id="PF08448">
    <property type="entry name" value="PAS_4"/>
    <property type="match status" value="1"/>
</dbReference>
<dbReference type="InterPro" id="IPR052155">
    <property type="entry name" value="Biofilm_reg_signaling"/>
</dbReference>
<dbReference type="Gene3D" id="3.20.20.450">
    <property type="entry name" value="EAL domain"/>
    <property type="match status" value="1"/>
</dbReference>
<comment type="caution">
    <text evidence="4">The sequence shown here is derived from an EMBL/GenBank/DDBJ whole genome shotgun (WGS) entry which is preliminary data.</text>
</comment>
<dbReference type="SUPFAM" id="SSF55785">
    <property type="entry name" value="PYP-like sensor domain (PAS domain)"/>
    <property type="match status" value="2"/>
</dbReference>
<evidence type="ECO:0000259" key="2">
    <source>
        <dbReference type="PROSITE" id="PS50883"/>
    </source>
</evidence>
<dbReference type="PROSITE" id="PS50883">
    <property type="entry name" value="EAL"/>
    <property type="match status" value="1"/>
</dbReference>
<dbReference type="CDD" id="cd01948">
    <property type="entry name" value="EAL"/>
    <property type="match status" value="1"/>
</dbReference>
<dbReference type="PROSITE" id="PS50887">
    <property type="entry name" value="GGDEF"/>
    <property type="match status" value="1"/>
</dbReference>
<feature type="domain" description="PAC" evidence="1">
    <location>
        <begin position="225"/>
        <end position="278"/>
    </location>
</feature>
<name>A0AAW8JML3_9GAMM</name>
<accession>A0AAW8JML3</accession>
<protein>
    <submittedName>
        <fullName evidence="4">EAL domain-containing protein</fullName>
    </submittedName>
</protein>
<evidence type="ECO:0000259" key="3">
    <source>
        <dbReference type="PROSITE" id="PS50887"/>
    </source>
</evidence>
<dbReference type="AlphaFoldDB" id="A0AAW8JML3"/>
<dbReference type="InterPro" id="IPR001633">
    <property type="entry name" value="EAL_dom"/>
</dbReference>
<evidence type="ECO:0000259" key="1">
    <source>
        <dbReference type="PROSITE" id="PS50113"/>
    </source>
</evidence>
<reference evidence="4" key="1">
    <citation type="submission" date="2023-08" db="EMBL/GenBank/DDBJ databases">
        <title>Emergence of clinically-relevant ST2 carbapenem-resistant Acinetobacter baumannii strains in hospital sewages in Zhejiang, East of China.</title>
        <authorList>
            <person name="Kaichao C."/>
            <person name="Zhang R."/>
        </authorList>
    </citation>
    <scope>NUCLEOTIDE SEQUENCE</scope>
    <source>
        <strain evidence="4">M-SY-60</strain>
    </source>
</reference>
<proteinExistence type="predicted"/>
<dbReference type="PROSITE" id="PS50113">
    <property type="entry name" value="PAC"/>
    <property type="match status" value="1"/>
</dbReference>
<dbReference type="CDD" id="cd01949">
    <property type="entry name" value="GGDEF"/>
    <property type="match status" value="1"/>
</dbReference>
<dbReference type="EMBL" id="JAVIDA010000026">
    <property type="protein sequence ID" value="MDQ9072790.1"/>
    <property type="molecule type" value="Genomic_DNA"/>
</dbReference>
<dbReference type="InterPro" id="IPR035965">
    <property type="entry name" value="PAS-like_dom_sf"/>
</dbReference>
<dbReference type="InterPro" id="IPR035919">
    <property type="entry name" value="EAL_sf"/>
</dbReference>
<dbReference type="PANTHER" id="PTHR44757">
    <property type="entry name" value="DIGUANYLATE CYCLASE DGCP"/>
    <property type="match status" value="1"/>
</dbReference>
<dbReference type="NCBIfam" id="TIGR00254">
    <property type="entry name" value="GGDEF"/>
    <property type="match status" value="1"/>
</dbReference>
<dbReference type="Gene3D" id="3.30.70.270">
    <property type="match status" value="1"/>
</dbReference>
<dbReference type="SMART" id="SM00052">
    <property type="entry name" value="EAL"/>
    <property type="match status" value="1"/>
</dbReference>
<dbReference type="Pfam" id="PF00563">
    <property type="entry name" value="EAL"/>
    <property type="match status" value="1"/>
</dbReference>
<dbReference type="Proteomes" id="UP001243195">
    <property type="component" value="Unassembled WGS sequence"/>
</dbReference>
<evidence type="ECO:0000313" key="4">
    <source>
        <dbReference type="EMBL" id="MDQ9072790.1"/>
    </source>
</evidence>
<dbReference type="SUPFAM" id="SSF141868">
    <property type="entry name" value="EAL domain-like"/>
    <property type="match status" value="1"/>
</dbReference>
<evidence type="ECO:0000313" key="5">
    <source>
        <dbReference type="Proteomes" id="UP001243195"/>
    </source>
</evidence>
<feature type="domain" description="EAL" evidence="2">
    <location>
        <begin position="452"/>
        <end position="707"/>
    </location>
</feature>
<dbReference type="SUPFAM" id="SSF55073">
    <property type="entry name" value="Nucleotide cyclase"/>
    <property type="match status" value="1"/>
</dbReference>
<dbReference type="InterPro" id="IPR043128">
    <property type="entry name" value="Rev_trsase/Diguanyl_cyclase"/>
</dbReference>
<dbReference type="PANTHER" id="PTHR44757:SF2">
    <property type="entry name" value="BIOFILM ARCHITECTURE MAINTENANCE PROTEIN MBAA"/>
    <property type="match status" value="1"/>
</dbReference>
<dbReference type="RefSeq" id="WP_308957013.1">
    <property type="nucleotide sequence ID" value="NZ_JAVICY010000028.1"/>
</dbReference>
<organism evidence="4 5">
    <name type="scientific">Acinetobacter gerneri</name>
    <dbReference type="NCBI Taxonomy" id="202952"/>
    <lineage>
        <taxon>Bacteria</taxon>
        <taxon>Pseudomonadati</taxon>
        <taxon>Pseudomonadota</taxon>
        <taxon>Gammaproteobacteria</taxon>
        <taxon>Moraxellales</taxon>
        <taxon>Moraxellaceae</taxon>
        <taxon>Acinetobacter</taxon>
    </lineage>
</organism>
<dbReference type="Pfam" id="PF00990">
    <property type="entry name" value="GGDEF"/>
    <property type="match status" value="1"/>
</dbReference>
<dbReference type="InterPro" id="IPR029787">
    <property type="entry name" value="Nucleotide_cyclase"/>
</dbReference>
<sequence>MSILNAQPDTMVKREEDKNVPLGLVNKAEVLNYDKMQKLFQTYELLPMSVNIFLIDGQNIFNNKQWKNHIGESEFFYSIIHPDDFLTLKSAIQKNAQDDVNQFECRILCQDHGYQWYVLRINSFFMDEIQQQVFITTAANIQNKKIGQVSLLEQLSAYENMLDVCVDCIKVLDTDGNVKHMNLSGRKALGVPLDEKKFGMKWMDLLPIEVRGRGKKALIEAVKGQNARFAGKSVGAGITQYWDNILTPIVDENGQTQTILCVSRDVTLQKEAENKLRENSELDDLTGLYNRKLFKNRLKRLISDAKDKQQMAGILLIDLDHFKHVNDTLGHSAGDHLLRVLSKRLQLVSDDQGFVARLGGDEFAIAVGGLKSEQEFSKIAELASQQLDAPISYSGRLINGGMSIGCALYPRDAEDSAGLIQCVDTALNDLKADGRGGIRFYNEQMLINTEITAKQLNRARNIIRMDMVTPYYQPKVDLITRKIVGFEALLRWESPELGLQMPNEVREAFKDYKLASKISELMHNKIFEQLAQCIENDLNVVPVALNVAPVEFLRDDYAEKLLQRIDKYNIPYHLVEIEVTEQILEERGSDFVLRALEILKRKGVRIALDDFGTGHSSLTRLKDYPVDCLKIDKSFINLIATDRTILAVIQAITELGPKLNLDIVAEGIETEEQLNILVESGCHIGQGYYFSQAVDLQGMIEILRKFA</sequence>
<dbReference type="InterPro" id="IPR000700">
    <property type="entry name" value="PAS-assoc_C"/>
</dbReference>
<dbReference type="InterPro" id="IPR000160">
    <property type="entry name" value="GGDEF_dom"/>
</dbReference>
<feature type="domain" description="GGDEF" evidence="3">
    <location>
        <begin position="310"/>
        <end position="443"/>
    </location>
</feature>
<dbReference type="InterPro" id="IPR013656">
    <property type="entry name" value="PAS_4"/>
</dbReference>
<dbReference type="Gene3D" id="3.30.450.20">
    <property type="entry name" value="PAS domain"/>
    <property type="match status" value="2"/>
</dbReference>
<gene>
    <name evidence="4" type="ORF">RFH51_15130</name>
</gene>